<name>A0A8X6U7W8_NEPPI</name>
<dbReference type="AlphaFoldDB" id="A0A8X6U7W8"/>
<gene>
    <name evidence="1" type="ORF">NPIL_171261</name>
</gene>
<protein>
    <submittedName>
        <fullName evidence="1">Uncharacterized protein</fullName>
    </submittedName>
</protein>
<evidence type="ECO:0000313" key="2">
    <source>
        <dbReference type="Proteomes" id="UP000887013"/>
    </source>
</evidence>
<accession>A0A8X6U7W8</accession>
<evidence type="ECO:0000313" key="1">
    <source>
        <dbReference type="EMBL" id="GFU01389.1"/>
    </source>
</evidence>
<proteinExistence type="predicted"/>
<organism evidence="1 2">
    <name type="scientific">Nephila pilipes</name>
    <name type="common">Giant wood spider</name>
    <name type="synonym">Nephila maculata</name>
    <dbReference type="NCBI Taxonomy" id="299642"/>
    <lineage>
        <taxon>Eukaryota</taxon>
        <taxon>Metazoa</taxon>
        <taxon>Ecdysozoa</taxon>
        <taxon>Arthropoda</taxon>
        <taxon>Chelicerata</taxon>
        <taxon>Arachnida</taxon>
        <taxon>Araneae</taxon>
        <taxon>Araneomorphae</taxon>
        <taxon>Entelegynae</taxon>
        <taxon>Araneoidea</taxon>
        <taxon>Nephilidae</taxon>
        <taxon>Nephila</taxon>
    </lineage>
</organism>
<sequence length="145" mass="16375">MLKDFTNPPKILGWNRRRDAEIMASGSVKLQTSFGEACFNWMVVIKQCLRYTLPPQPRPERCLDPWCNLQQIFSVRSPCPARPHTIRLSLLHELNQLVAGNGNKRQLRSPVQSNPVQQAFLQAWIPAGVAPYKGALLEVSQGMLP</sequence>
<dbReference type="Proteomes" id="UP000887013">
    <property type="component" value="Unassembled WGS sequence"/>
</dbReference>
<comment type="caution">
    <text evidence="1">The sequence shown here is derived from an EMBL/GenBank/DDBJ whole genome shotgun (WGS) entry which is preliminary data.</text>
</comment>
<reference evidence="1" key="1">
    <citation type="submission" date="2020-08" db="EMBL/GenBank/DDBJ databases">
        <title>Multicomponent nature underlies the extraordinary mechanical properties of spider dragline silk.</title>
        <authorList>
            <person name="Kono N."/>
            <person name="Nakamura H."/>
            <person name="Mori M."/>
            <person name="Yoshida Y."/>
            <person name="Ohtoshi R."/>
            <person name="Malay A.D."/>
            <person name="Moran D.A.P."/>
            <person name="Tomita M."/>
            <person name="Numata K."/>
            <person name="Arakawa K."/>
        </authorList>
    </citation>
    <scope>NUCLEOTIDE SEQUENCE</scope>
</reference>
<keyword evidence="2" id="KW-1185">Reference proteome</keyword>
<dbReference type="EMBL" id="BMAW01076405">
    <property type="protein sequence ID" value="GFU01389.1"/>
    <property type="molecule type" value="Genomic_DNA"/>
</dbReference>